<dbReference type="Proteomes" id="UP000886595">
    <property type="component" value="Unassembled WGS sequence"/>
</dbReference>
<proteinExistence type="predicted"/>
<gene>
    <name evidence="2" type="ORF">Bca52824_021703</name>
</gene>
<evidence type="ECO:0000313" key="3">
    <source>
        <dbReference type="Proteomes" id="UP000886595"/>
    </source>
</evidence>
<dbReference type="InterPro" id="IPR013187">
    <property type="entry name" value="F-box-assoc_dom_typ3"/>
</dbReference>
<dbReference type="AlphaFoldDB" id="A0A8X7VF87"/>
<dbReference type="InterPro" id="IPR036047">
    <property type="entry name" value="F-box-like_dom_sf"/>
</dbReference>
<evidence type="ECO:0000313" key="2">
    <source>
        <dbReference type="EMBL" id="KAG2310146.1"/>
    </source>
</evidence>
<dbReference type="PANTHER" id="PTHR31111:SF99">
    <property type="entry name" value="F-BOX PROTEIN DOR"/>
    <property type="match status" value="1"/>
</dbReference>
<dbReference type="OrthoDB" id="1022274at2759"/>
<dbReference type="Pfam" id="PF08268">
    <property type="entry name" value="FBA_3"/>
    <property type="match status" value="1"/>
</dbReference>
<comment type="caution">
    <text evidence="2">The sequence shown here is derived from an EMBL/GenBank/DDBJ whole genome shotgun (WGS) entry which is preliminary data.</text>
</comment>
<keyword evidence="3" id="KW-1185">Reference proteome</keyword>
<dbReference type="PANTHER" id="PTHR31111">
    <property type="entry name" value="BNAA05G37150D PROTEIN-RELATED"/>
    <property type="match status" value="1"/>
</dbReference>
<sequence length="387" mass="44083">MRTGRQKLSADRETVVGKNSLPIPTDFIYDILLRLSPKYIARCRCVSKLWASILDREVFTDQFLKQSSTRPQLLFACTKDGKVSFFSSAQPQNPDENSSPLTANYHMSLPFDHAFKISSSVSGLVCMGDVRRLNGMKTKVMVSVICNPSTGQSFTLPRMNTRNKMGGIRSFFGHDPVEKQFKVLSMTWSHCNPICEEHQVLTLETGKLSWRMIKCNVSHYPEFDHGCNSVCINGVLYYKAKPNVYSSSEEVMIICFDVRFEKFSFIKATKPFMGATLMNYKGKLASLTPGGSYFFGRENTSFEMRVLDDREKEEWSKHSYKLPPQWQTAVTNSNIIFVGVTGSNEIVFSGHSPSNHPFYVFYYSLEKGTIRRVEFQGIGEFQKSRPF</sequence>
<dbReference type="Pfam" id="PF00646">
    <property type="entry name" value="F-box"/>
    <property type="match status" value="1"/>
</dbReference>
<dbReference type="InterPro" id="IPR001810">
    <property type="entry name" value="F-box_dom"/>
</dbReference>
<dbReference type="SUPFAM" id="SSF81383">
    <property type="entry name" value="F-box domain"/>
    <property type="match status" value="1"/>
</dbReference>
<feature type="domain" description="F-box" evidence="1">
    <location>
        <begin position="23"/>
        <end position="63"/>
    </location>
</feature>
<organism evidence="2 3">
    <name type="scientific">Brassica carinata</name>
    <name type="common">Ethiopian mustard</name>
    <name type="synonym">Abyssinian cabbage</name>
    <dbReference type="NCBI Taxonomy" id="52824"/>
    <lineage>
        <taxon>Eukaryota</taxon>
        <taxon>Viridiplantae</taxon>
        <taxon>Streptophyta</taxon>
        <taxon>Embryophyta</taxon>
        <taxon>Tracheophyta</taxon>
        <taxon>Spermatophyta</taxon>
        <taxon>Magnoliopsida</taxon>
        <taxon>eudicotyledons</taxon>
        <taxon>Gunneridae</taxon>
        <taxon>Pentapetalae</taxon>
        <taxon>rosids</taxon>
        <taxon>malvids</taxon>
        <taxon>Brassicales</taxon>
        <taxon>Brassicaceae</taxon>
        <taxon>Brassiceae</taxon>
        <taxon>Brassica</taxon>
    </lineage>
</organism>
<name>A0A8X7VF87_BRACI</name>
<dbReference type="SMART" id="SM00256">
    <property type="entry name" value="FBOX"/>
    <property type="match status" value="1"/>
</dbReference>
<dbReference type="EMBL" id="JAAMPC010000005">
    <property type="protein sequence ID" value="KAG2310146.1"/>
    <property type="molecule type" value="Genomic_DNA"/>
</dbReference>
<reference evidence="2 3" key="1">
    <citation type="submission" date="2020-02" db="EMBL/GenBank/DDBJ databases">
        <authorList>
            <person name="Ma Q."/>
            <person name="Huang Y."/>
            <person name="Song X."/>
            <person name="Pei D."/>
        </authorList>
    </citation>
    <scope>NUCLEOTIDE SEQUENCE [LARGE SCALE GENOMIC DNA]</scope>
    <source>
        <strain evidence="2">Sxm20200214</strain>
        <tissue evidence="2">Leaf</tissue>
    </source>
</reference>
<accession>A0A8X7VF87</accession>
<evidence type="ECO:0000259" key="1">
    <source>
        <dbReference type="SMART" id="SM00256"/>
    </source>
</evidence>
<protein>
    <recommendedName>
        <fullName evidence="1">F-box domain-containing protein</fullName>
    </recommendedName>
</protein>
<dbReference type="InterPro" id="IPR017451">
    <property type="entry name" value="F-box-assoc_interact_dom"/>
</dbReference>
<dbReference type="NCBIfam" id="TIGR01640">
    <property type="entry name" value="F_box_assoc_1"/>
    <property type="match status" value="1"/>
</dbReference>